<dbReference type="InterPro" id="IPR011737">
    <property type="entry name" value="CHP02206_TP0381"/>
</dbReference>
<dbReference type="Pfam" id="PF14808">
    <property type="entry name" value="TMEM164"/>
    <property type="match status" value="1"/>
</dbReference>
<reference evidence="3" key="1">
    <citation type="journal article" date="2019" name="Int. J. Syst. Evol. Microbiol.">
        <title>The Global Catalogue of Microorganisms (GCM) 10K type strain sequencing project: providing services to taxonomists for standard genome sequencing and annotation.</title>
        <authorList>
            <consortium name="The Broad Institute Genomics Platform"/>
            <consortium name="The Broad Institute Genome Sequencing Center for Infectious Disease"/>
            <person name="Wu L."/>
            <person name="Ma J."/>
        </authorList>
    </citation>
    <scope>NUCLEOTIDE SEQUENCE [LARGE SCALE GENOMIC DNA]</scope>
    <source>
        <strain evidence="3">CCUG 54822</strain>
    </source>
</reference>
<evidence type="ECO:0000313" key="2">
    <source>
        <dbReference type="EMBL" id="MFD1360931.1"/>
    </source>
</evidence>
<keyword evidence="1" id="KW-1133">Transmembrane helix</keyword>
<feature type="transmembrane region" description="Helical" evidence="1">
    <location>
        <begin position="172"/>
        <end position="193"/>
    </location>
</feature>
<organism evidence="2 3">
    <name type="scientific">Lentibacillus salinarum</name>
    <dbReference type="NCBI Taxonomy" id="446820"/>
    <lineage>
        <taxon>Bacteria</taxon>
        <taxon>Bacillati</taxon>
        <taxon>Bacillota</taxon>
        <taxon>Bacilli</taxon>
        <taxon>Bacillales</taxon>
        <taxon>Bacillaceae</taxon>
        <taxon>Lentibacillus</taxon>
    </lineage>
</organism>
<dbReference type="Proteomes" id="UP001597178">
    <property type="component" value="Unassembled WGS sequence"/>
</dbReference>
<dbReference type="NCBIfam" id="TIGR02206">
    <property type="entry name" value="intg_mem_TP0381"/>
    <property type="match status" value="1"/>
</dbReference>
<feature type="transmembrane region" description="Helical" evidence="1">
    <location>
        <begin position="106"/>
        <end position="126"/>
    </location>
</feature>
<keyword evidence="3" id="KW-1185">Reference proteome</keyword>
<feature type="transmembrane region" description="Helical" evidence="1">
    <location>
        <begin position="138"/>
        <end position="160"/>
    </location>
</feature>
<feature type="transmembrane region" description="Helical" evidence="1">
    <location>
        <begin position="81"/>
        <end position="99"/>
    </location>
</feature>
<accession>A0ABW3ZRB4</accession>
<dbReference type="EMBL" id="JBHTNH010000004">
    <property type="protein sequence ID" value="MFD1360931.1"/>
    <property type="molecule type" value="Genomic_DNA"/>
</dbReference>
<feature type="transmembrane region" description="Helical" evidence="1">
    <location>
        <begin position="50"/>
        <end position="69"/>
    </location>
</feature>
<dbReference type="RefSeq" id="WP_382398006.1">
    <property type="nucleotide sequence ID" value="NZ_JBHTNH010000004.1"/>
</dbReference>
<name>A0ABW3ZRB4_9BACI</name>
<sequence length="242" mass="27608">MGTIFLEANGEPFNAFGASHIIALLIYFAGVAVFLSLAKKILNNPAAYNMIRWSLFTILILSEVSYQTYTALNGIWSLREHLFLHLCGIAGITVAIALINHNKRLIQITFFIGLIPSFLALVTPELPFDFPHYRYLKFFIHHMTISWTSIFLVVSSHVTITFKSFLKTYGYLLIYAVLIGFLVNPLLGSNYLYLSHTPTASTPLDLLGTGTWYYVRLILLAFAVFFVQYVIYRLVTRQKFDR</sequence>
<feature type="transmembrane region" description="Helical" evidence="1">
    <location>
        <begin position="213"/>
        <end position="232"/>
    </location>
</feature>
<keyword evidence="1" id="KW-0472">Membrane</keyword>
<protein>
    <submittedName>
        <fullName evidence="2">TIGR02206 family membrane protein</fullName>
    </submittedName>
</protein>
<gene>
    <name evidence="2" type="ORF">ACFQ4A_04490</name>
</gene>
<evidence type="ECO:0000256" key="1">
    <source>
        <dbReference type="SAM" id="Phobius"/>
    </source>
</evidence>
<proteinExistence type="predicted"/>
<evidence type="ECO:0000313" key="3">
    <source>
        <dbReference type="Proteomes" id="UP001597178"/>
    </source>
</evidence>
<keyword evidence="1" id="KW-0812">Transmembrane</keyword>
<feature type="transmembrane region" description="Helical" evidence="1">
    <location>
        <begin position="20"/>
        <end position="38"/>
    </location>
</feature>
<comment type="caution">
    <text evidence="2">The sequence shown here is derived from an EMBL/GenBank/DDBJ whole genome shotgun (WGS) entry which is preliminary data.</text>
</comment>